<evidence type="ECO:0000313" key="7">
    <source>
        <dbReference type="EMBL" id="KAI1718873.1"/>
    </source>
</evidence>
<feature type="region of interest" description="Disordered" evidence="4">
    <location>
        <begin position="101"/>
        <end position="126"/>
    </location>
</feature>
<comment type="subcellular location">
    <subcellularLocation>
        <location evidence="1">Membrane</location>
    </subcellularLocation>
</comment>
<evidence type="ECO:0000313" key="8">
    <source>
        <dbReference type="Proteomes" id="UP001201812"/>
    </source>
</evidence>
<dbReference type="PANTHER" id="PTHR10264">
    <property type="entry name" value="BAND 7 PROTEIN-RELATED"/>
    <property type="match status" value="1"/>
</dbReference>
<proteinExistence type="inferred from homology"/>
<protein>
    <submittedName>
        <fullName evidence="7">SPFH domain / band 7 family domain-containing protein</fullName>
    </submittedName>
</protein>
<dbReference type="PANTHER" id="PTHR10264:SF19">
    <property type="entry name" value="AT06885P-RELATED"/>
    <property type="match status" value="1"/>
</dbReference>
<organism evidence="7 8">
    <name type="scientific">Ditylenchus destructor</name>
    <dbReference type="NCBI Taxonomy" id="166010"/>
    <lineage>
        <taxon>Eukaryota</taxon>
        <taxon>Metazoa</taxon>
        <taxon>Ecdysozoa</taxon>
        <taxon>Nematoda</taxon>
        <taxon>Chromadorea</taxon>
        <taxon>Rhabditida</taxon>
        <taxon>Tylenchina</taxon>
        <taxon>Tylenchomorpha</taxon>
        <taxon>Sphaerularioidea</taxon>
        <taxon>Anguinidae</taxon>
        <taxon>Anguininae</taxon>
        <taxon>Ditylenchus</taxon>
    </lineage>
</organism>
<dbReference type="CDD" id="cd03403">
    <property type="entry name" value="SPFH_stomatin"/>
    <property type="match status" value="1"/>
</dbReference>
<dbReference type="PROSITE" id="PS01270">
    <property type="entry name" value="BAND_7"/>
    <property type="match status" value="1"/>
</dbReference>
<feature type="compositionally biased region" description="Acidic residues" evidence="4">
    <location>
        <begin position="161"/>
        <end position="190"/>
    </location>
</feature>
<dbReference type="InterPro" id="IPR043202">
    <property type="entry name" value="Band-7_stomatin-like"/>
</dbReference>
<dbReference type="InterPro" id="IPR001107">
    <property type="entry name" value="Band_7"/>
</dbReference>
<feature type="compositionally biased region" description="Acidic residues" evidence="4">
    <location>
        <begin position="202"/>
        <end position="217"/>
    </location>
</feature>
<dbReference type="Gene3D" id="6.10.250.2090">
    <property type="match status" value="1"/>
</dbReference>
<dbReference type="FunFam" id="3.30.479.30:FF:000002">
    <property type="entry name" value="band 7 protein AGAP004871"/>
    <property type="match status" value="1"/>
</dbReference>
<evidence type="ECO:0000259" key="6">
    <source>
        <dbReference type="SMART" id="SM00244"/>
    </source>
</evidence>
<feature type="region of interest" description="Disordered" evidence="4">
    <location>
        <begin position="153"/>
        <end position="255"/>
    </location>
</feature>
<dbReference type="Pfam" id="PF01145">
    <property type="entry name" value="Band_7"/>
    <property type="match status" value="1"/>
</dbReference>
<feature type="domain" description="Band 7" evidence="6">
    <location>
        <begin position="292"/>
        <end position="451"/>
    </location>
</feature>
<dbReference type="PRINTS" id="PR00721">
    <property type="entry name" value="STOMATIN"/>
</dbReference>
<keyword evidence="5" id="KW-0812">Transmembrane</keyword>
<feature type="transmembrane region" description="Helical" evidence="5">
    <location>
        <begin position="272"/>
        <end position="297"/>
    </location>
</feature>
<name>A0AAD4R979_9BILA</name>
<feature type="compositionally biased region" description="Polar residues" evidence="4">
    <location>
        <begin position="520"/>
        <end position="533"/>
    </location>
</feature>
<dbReference type="GO" id="GO:0005886">
    <property type="term" value="C:plasma membrane"/>
    <property type="evidence" value="ECO:0007669"/>
    <property type="project" value="InterPro"/>
</dbReference>
<comment type="similarity">
    <text evidence="2">Belongs to the band 7/mec-2 family.</text>
</comment>
<dbReference type="Proteomes" id="UP001201812">
    <property type="component" value="Unassembled WGS sequence"/>
</dbReference>
<keyword evidence="5" id="KW-1133">Transmembrane helix</keyword>
<feature type="region of interest" description="Disordered" evidence="4">
    <location>
        <begin position="520"/>
        <end position="539"/>
    </location>
</feature>
<dbReference type="SUPFAM" id="SSF117892">
    <property type="entry name" value="Band 7/SPFH domain"/>
    <property type="match status" value="1"/>
</dbReference>
<evidence type="ECO:0000256" key="2">
    <source>
        <dbReference type="ARBA" id="ARBA00008164"/>
    </source>
</evidence>
<dbReference type="InterPro" id="IPR001972">
    <property type="entry name" value="Stomatin_HflK_fam"/>
</dbReference>
<dbReference type="Gene3D" id="3.30.479.30">
    <property type="entry name" value="Band 7 domain"/>
    <property type="match status" value="1"/>
</dbReference>
<accession>A0AAD4R979</accession>
<feature type="compositionally biased region" description="Polar residues" evidence="4">
    <location>
        <begin position="228"/>
        <end position="246"/>
    </location>
</feature>
<keyword evidence="8" id="KW-1185">Reference proteome</keyword>
<comment type="caution">
    <text evidence="7">The sequence shown here is derived from an EMBL/GenBank/DDBJ whole genome shotgun (WGS) entry which is preliminary data.</text>
</comment>
<keyword evidence="3 5" id="KW-0472">Membrane</keyword>
<evidence type="ECO:0000256" key="5">
    <source>
        <dbReference type="SAM" id="Phobius"/>
    </source>
</evidence>
<evidence type="ECO:0000256" key="3">
    <source>
        <dbReference type="ARBA" id="ARBA00023136"/>
    </source>
</evidence>
<gene>
    <name evidence="7" type="ORF">DdX_05984</name>
</gene>
<sequence>MKEYIYLFYVIGINYLLIRLTLAELDSLELDLPAFEQRKNGGVNKNFLRGVVGPVDNAKEHPNFLNEDDYDLGQGYGEMDTGEDDDSGMGSFGANLEDYGSAYSHFDSGPEEGSRGEFQPFPDEMRSHFGQRAGQFVGKLKGMVNNGIRSRFPPVYPVNHDEDDSSLLDIPDSEGDGQDNSDDNENEGDETPWYLADKNEPAVDDDGFTPFSLEDEFERPSPEVEPPRNSNIKETASSQNCSNNTQRPHKVPGDINRDEEANIQSEFGICGWILTILSYILIFLTLPISACMVIKVVQEFERAVIFRLGRLMPGGAKGPGIFFVIPCIDTYRKVDLRVLSFEVPPQEILSKDSVTVAVDAVVYFRISNATISVTNVEDSSRSTKLLAQTTLRNILGTKTLAEMLSDREAISLQMQATLDEATEPWGVKVERVEVKDVRLPVQLQRAMAAEAEAAREARAKVIVAEGEQKASRALKEASDVIAQSPQALQLRYLQTLSSISAEKNSTIIFPFPIDLLSSFLPSRPTQKPNTSEATKPHYS</sequence>
<dbReference type="EMBL" id="JAKKPZ010000007">
    <property type="protein sequence ID" value="KAI1718873.1"/>
    <property type="molecule type" value="Genomic_DNA"/>
</dbReference>
<evidence type="ECO:0000256" key="4">
    <source>
        <dbReference type="SAM" id="MobiDB-lite"/>
    </source>
</evidence>
<dbReference type="InterPro" id="IPR018080">
    <property type="entry name" value="Band_7/stomatin-like_CS"/>
</dbReference>
<dbReference type="SMART" id="SM00244">
    <property type="entry name" value="PHB"/>
    <property type="match status" value="1"/>
</dbReference>
<reference evidence="7" key="1">
    <citation type="submission" date="2022-01" db="EMBL/GenBank/DDBJ databases">
        <title>Genome Sequence Resource for Two Populations of Ditylenchus destructor, the Migratory Endoparasitic Phytonematode.</title>
        <authorList>
            <person name="Zhang H."/>
            <person name="Lin R."/>
            <person name="Xie B."/>
        </authorList>
    </citation>
    <scope>NUCLEOTIDE SEQUENCE</scope>
    <source>
        <strain evidence="7">BazhouSP</strain>
    </source>
</reference>
<dbReference type="AlphaFoldDB" id="A0AAD4R979"/>
<dbReference type="InterPro" id="IPR036013">
    <property type="entry name" value="Band_7/SPFH_dom_sf"/>
</dbReference>
<evidence type="ECO:0000256" key="1">
    <source>
        <dbReference type="ARBA" id="ARBA00004370"/>
    </source>
</evidence>